<evidence type="ECO:0000256" key="1">
    <source>
        <dbReference type="ARBA" id="ARBA00004191"/>
    </source>
</evidence>
<comment type="similarity">
    <text evidence="2">Belongs to the fungal hydrophobin family.</text>
</comment>
<dbReference type="Pfam" id="PF01185">
    <property type="entry name" value="Hydrophobin"/>
    <property type="match status" value="1"/>
</dbReference>
<accession>A0AAD7F9H3</accession>
<name>A0AAD7F9H3_9AGAR</name>
<reference evidence="8" key="1">
    <citation type="submission" date="2023-03" db="EMBL/GenBank/DDBJ databases">
        <title>Massive genome expansion in bonnet fungi (Mycena s.s.) driven by repeated elements and novel gene families across ecological guilds.</title>
        <authorList>
            <consortium name="Lawrence Berkeley National Laboratory"/>
            <person name="Harder C.B."/>
            <person name="Miyauchi S."/>
            <person name="Viragh M."/>
            <person name="Kuo A."/>
            <person name="Thoen E."/>
            <person name="Andreopoulos B."/>
            <person name="Lu D."/>
            <person name="Skrede I."/>
            <person name="Drula E."/>
            <person name="Henrissat B."/>
            <person name="Morin E."/>
            <person name="Kohler A."/>
            <person name="Barry K."/>
            <person name="LaButti K."/>
            <person name="Morin E."/>
            <person name="Salamov A."/>
            <person name="Lipzen A."/>
            <person name="Mereny Z."/>
            <person name="Hegedus B."/>
            <person name="Baldrian P."/>
            <person name="Stursova M."/>
            <person name="Weitz H."/>
            <person name="Taylor A."/>
            <person name="Grigoriev I.V."/>
            <person name="Nagy L.G."/>
            <person name="Martin F."/>
            <person name="Kauserud H."/>
        </authorList>
    </citation>
    <scope>NUCLEOTIDE SEQUENCE</scope>
    <source>
        <strain evidence="8">9284</strain>
    </source>
</reference>
<comment type="caution">
    <text evidence="8">The sequence shown here is derived from an EMBL/GenBank/DDBJ whole genome shotgun (WGS) entry which is preliminary data.</text>
</comment>
<dbReference type="EMBL" id="JARKIF010000035">
    <property type="protein sequence ID" value="KAJ7610447.1"/>
    <property type="molecule type" value="Genomic_DNA"/>
</dbReference>
<dbReference type="Proteomes" id="UP001221142">
    <property type="component" value="Unassembled WGS sequence"/>
</dbReference>
<keyword evidence="5" id="KW-1015">Disulfide bond</keyword>
<evidence type="ECO:0000256" key="7">
    <source>
        <dbReference type="SAM" id="SignalP"/>
    </source>
</evidence>
<dbReference type="CDD" id="cd23507">
    <property type="entry name" value="hydrophobin_I"/>
    <property type="match status" value="1"/>
</dbReference>
<protein>
    <recommendedName>
        <fullName evidence="10">Hydrophobin</fullName>
    </recommendedName>
</protein>
<keyword evidence="9" id="KW-1185">Reference proteome</keyword>
<dbReference type="InterPro" id="IPR001338">
    <property type="entry name" value="Class_I_Hydrophobin"/>
</dbReference>
<evidence type="ECO:0000313" key="9">
    <source>
        <dbReference type="Proteomes" id="UP001221142"/>
    </source>
</evidence>
<dbReference type="AlphaFoldDB" id="A0AAD7F9H3"/>
<evidence type="ECO:0000256" key="5">
    <source>
        <dbReference type="ARBA" id="ARBA00023157"/>
    </source>
</evidence>
<evidence type="ECO:0000256" key="4">
    <source>
        <dbReference type="ARBA" id="ARBA00022525"/>
    </source>
</evidence>
<feature type="signal peptide" evidence="7">
    <location>
        <begin position="1"/>
        <end position="20"/>
    </location>
</feature>
<dbReference type="GO" id="GO:0009277">
    <property type="term" value="C:fungal-type cell wall"/>
    <property type="evidence" value="ECO:0007669"/>
    <property type="project" value="InterPro"/>
</dbReference>
<comment type="subunit">
    <text evidence="6">Self-assembles to form functional amyloid fibrils called rodlets. Self-assembly into fibrillar rodlets occurs spontaneously at hydrophobic:hydrophilic interfaces and the rodlets further associate laterally to form amphipathic monolayers.</text>
</comment>
<proteinExistence type="inferred from homology"/>
<organism evidence="8 9">
    <name type="scientific">Roridomyces roridus</name>
    <dbReference type="NCBI Taxonomy" id="1738132"/>
    <lineage>
        <taxon>Eukaryota</taxon>
        <taxon>Fungi</taxon>
        <taxon>Dikarya</taxon>
        <taxon>Basidiomycota</taxon>
        <taxon>Agaricomycotina</taxon>
        <taxon>Agaricomycetes</taxon>
        <taxon>Agaricomycetidae</taxon>
        <taxon>Agaricales</taxon>
        <taxon>Marasmiineae</taxon>
        <taxon>Mycenaceae</taxon>
        <taxon>Roridomyces</taxon>
    </lineage>
</organism>
<sequence>MLYSLARTLLLASLLPAILAAPQASSCPAANLECCASVVPASDPRASQLLGLFGVAVDGNTPIGLNCSPASQGCSVNPVCCQNNSFGGLFAVGTGLKRADLVTLVQRQQDLWPTNVLGRFQSHKTNVKNLRDALLCPGSRFTTDKPIMRAERAPATAVAVVGAHSTLPSIPSLRNSAVLASLPMAGACKVKLLIDDVRSIDTEKIKLSQEIQVPVQVNLSGHWQASSEDVWRALQGSISPIEGPARVGMEDPENAGYIIYFAKLLGPDEQTESAPVLLNIPQSGCLNLIVSRIDSAMKASTGKRVRSASPDSRSETPVGKKIKSEVDALSAGELLWISEVAENTPGFNEFKQNQHRRLCNAERVKQWNYAASFSRAYYKLQDTLAGRYRTFSNFSGAPSLALAYLSF</sequence>
<keyword evidence="4" id="KW-0964">Secreted</keyword>
<keyword evidence="7" id="KW-0732">Signal</keyword>
<dbReference type="SMART" id="SM00075">
    <property type="entry name" value="HYDRO"/>
    <property type="match status" value="1"/>
</dbReference>
<evidence type="ECO:0000313" key="8">
    <source>
        <dbReference type="EMBL" id="KAJ7610447.1"/>
    </source>
</evidence>
<gene>
    <name evidence="8" type="ORF">FB45DRAFT_1066225</name>
</gene>
<evidence type="ECO:0008006" key="10">
    <source>
        <dbReference type="Google" id="ProtNLM"/>
    </source>
</evidence>
<evidence type="ECO:0000256" key="2">
    <source>
        <dbReference type="ARBA" id="ARBA00010446"/>
    </source>
</evidence>
<evidence type="ECO:0000256" key="3">
    <source>
        <dbReference type="ARBA" id="ARBA00022512"/>
    </source>
</evidence>
<comment type="subcellular location">
    <subcellularLocation>
        <location evidence="1">Secreted</location>
        <location evidence="1">Cell wall</location>
    </subcellularLocation>
</comment>
<evidence type="ECO:0000256" key="6">
    <source>
        <dbReference type="ARBA" id="ARBA00093546"/>
    </source>
</evidence>
<feature type="chain" id="PRO_5042241426" description="Hydrophobin" evidence="7">
    <location>
        <begin position="21"/>
        <end position="407"/>
    </location>
</feature>
<keyword evidence="3" id="KW-0134">Cell wall</keyword>
<dbReference type="GO" id="GO:0005199">
    <property type="term" value="F:structural constituent of cell wall"/>
    <property type="evidence" value="ECO:0007669"/>
    <property type="project" value="InterPro"/>
</dbReference>